<feature type="domain" description="CHK kinase-like" evidence="1">
    <location>
        <begin position="98"/>
        <end position="290"/>
    </location>
</feature>
<keyword evidence="3" id="KW-1185">Reference proteome</keyword>
<evidence type="ECO:0000259" key="1">
    <source>
        <dbReference type="SMART" id="SM00587"/>
    </source>
</evidence>
<dbReference type="PANTHER" id="PTHR23020:SF18">
    <property type="entry name" value="CHK KINASE-LIKE DOMAIN-CONTAINING PROTEIN"/>
    <property type="match status" value="1"/>
</dbReference>
<sequence>MVTTRKVLEDVGAGKGHLSTVQLVFDEKLERNVILKIPGGEMSKKILSIQDDRFAKLHNTEVNVYEILKIRNDTEILYPRIFDMEHMDINSEPRKHGFIVMEYIKGITHLYPNDCLTPEELVDPVRHLARLHSLAGKLTDEEKKLVPRDFLSGWFSELFTEKNVNLFMGHWRGKMAELMPSTQSKEAIGLLTEILKPENFQTLNDDCKESGIQEVLCHGDYAASNLLFEKLPDGSRKFKSICDFQGSNWGNAAQDLTRLFVTAMSGKDRRESGEHLLQIYYDELVRVTGGNAPFTWQQLTRSYTRFLPHHAAVVCITTPGWFFRSLTQKEGAENEKEELERVMVEKYVTLMEDLNTAWKESWLD</sequence>
<protein>
    <submittedName>
        <fullName evidence="2">CHK domain-containing protein</fullName>
    </submittedName>
</protein>
<dbReference type="InterPro" id="IPR015897">
    <property type="entry name" value="CHK_kinase-like"/>
</dbReference>
<evidence type="ECO:0000313" key="3">
    <source>
        <dbReference type="Proteomes" id="UP000005237"/>
    </source>
</evidence>
<proteinExistence type="predicted"/>
<reference evidence="2" key="2">
    <citation type="submission" date="2022-06" db="UniProtKB">
        <authorList>
            <consortium name="EnsemblMetazoa"/>
        </authorList>
    </citation>
    <scope>IDENTIFICATION</scope>
    <source>
        <strain evidence="2">DF5081</strain>
    </source>
</reference>
<dbReference type="EnsemblMetazoa" id="CJA17603.1">
    <property type="protein sequence ID" value="CJA17603.1"/>
    <property type="gene ID" value="WBGene00136805"/>
</dbReference>
<evidence type="ECO:0000313" key="2">
    <source>
        <dbReference type="EnsemblMetazoa" id="CJA17603.1"/>
    </source>
</evidence>
<dbReference type="Proteomes" id="UP000005237">
    <property type="component" value="Unassembled WGS sequence"/>
</dbReference>
<dbReference type="AlphaFoldDB" id="A0A8R1I7H6"/>
<dbReference type="InterPro" id="IPR012877">
    <property type="entry name" value="Dhs-27"/>
</dbReference>
<name>A0A8R1I7H6_CAEJA</name>
<organism evidence="2 3">
    <name type="scientific">Caenorhabditis japonica</name>
    <dbReference type="NCBI Taxonomy" id="281687"/>
    <lineage>
        <taxon>Eukaryota</taxon>
        <taxon>Metazoa</taxon>
        <taxon>Ecdysozoa</taxon>
        <taxon>Nematoda</taxon>
        <taxon>Chromadorea</taxon>
        <taxon>Rhabditida</taxon>
        <taxon>Rhabditina</taxon>
        <taxon>Rhabditomorpha</taxon>
        <taxon>Rhabditoidea</taxon>
        <taxon>Rhabditidae</taxon>
        <taxon>Peloderinae</taxon>
        <taxon>Caenorhabditis</taxon>
    </lineage>
</organism>
<dbReference type="SMART" id="SM00587">
    <property type="entry name" value="CHK"/>
    <property type="match status" value="1"/>
</dbReference>
<reference evidence="3" key="1">
    <citation type="submission" date="2010-08" db="EMBL/GenBank/DDBJ databases">
        <authorList>
            <consortium name="Caenorhabditis japonica Sequencing Consortium"/>
            <person name="Wilson R.K."/>
        </authorList>
    </citation>
    <scope>NUCLEOTIDE SEQUENCE [LARGE SCALE GENOMIC DNA]</scope>
    <source>
        <strain evidence="3">DF5081</strain>
    </source>
</reference>
<dbReference type="InterPro" id="IPR011009">
    <property type="entry name" value="Kinase-like_dom_sf"/>
</dbReference>
<dbReference type="Pfam" id="PF07914">
    <property type="entry name" value="DUF1679"/>
    <property type="match status" value="1"/>
</dbReference>
<dbReference type="Gene3D" id="3.90.1200.10">
    <property type="match status" value="1"/>
</dbReference>
<accession>A0A8R1I7H6</accession>
<dbReference type="SUPFAM" id="SSF56112">
    <property type="entry name" value="Protein kinase-like (PK-like)"/>
    <property type="match status" value="1"/>
</dbReference>
<dbReference type="PANTHER" id="PTHR23020">
    <property type="entry name" value="UNCHARACTERIZED NUCLEAR HORMONE RECEPTOR-RELATED"/>
    <property type="match status" value="1"/>
</dbReference>
<dbReference type="InterPro" id="IPR052961">
    <property type="entry name" value="Oxido-Kinase-like_Enzymes"/>
</dbReference>